<organism evidence="2 3">
    <name type="scientific">Treponema berlinense</name>
    <dbReference type="NCBI Taxonomy" id="225004"/>
    <lineage>
        <taxon>Bacteria</taxon>
        <taxon>Pseudomonadati</taxon>
        <taxon>Spirochaetota</taxon>
        <taxon>Spirochaetia</taxon>
        <taxon>Spirochaetales</taxon>
        <taxon>Treponemataceae</taxon>
        <taxon>Treponema</taxon>
    </lineage>
</organism>
<evidence type="ECO:0000313" key="2">
    <source>
        <dbReference type="EMBL" id="SJZ45896.1"/>
    </source>
</evidence>
<accession>A0A1T4KU23</accession>
<feature type="transmembrane region" description="Helical" evidence="1">
    <location>
        <begin position="69"/>
        <end position="89"/>
    </location>
</feature>
<dbReference type="RefSeq" id="WP_078930065.1">
    <property type="nucleotide sequence ID" value="NZ_CAMEQG010000050.1"/>
</dbReference>
<sequence length="185" mass="21274">MLEIIFFYLFFGSIALYYGVGLKKILTIRKTPLCYLKDVLKSLFITVSVSSATFLLEEYVFARLGISEIYPFFMTIFFAAISYGIHRLIKTRVFDFTEDYIVPFMIVLMSLTEGFSFLSTILICVSGVLSFYLLILFVFALRTRFKIYQKDAGEKPFFMLLLGTAVLFIAIYGFNASWLNLGLIL</sequence>
<feature type="transmembrane region" description="Helical" evidence="1">
    <location>
        <begin position="6"/>
        <end position="26"/>
    </location>
</feature>
<name>A0A1T4KU23_9SPIR</name>
<keyword evidence="1" id="KW-0472">Membrane</keyword>
<keyword evidence="1" id="KW-1133">Transmembrane helix</keyword>
<dbReference type="OrthoDB" id="359990at2"/>
<dbReference type="EMBL" id="FUXC01000001">
    <property type="protein sequence ID" value="SJZ45896.1"/>
    <property type="molecule type" value="Genomic_DNA"/>
</dbReference>
<dbReference type="AlphaFoldDB" id="A0A1T4KU23"/>
<feature type="transmembrane region" description="Helical" evidence="1">
    <location>
        <begin position="157"/>
        <end position="179"/>
    </location>
</feature>
<gene>
    <name evidence="2" type="ORF">SAMN02745152_00312</name>
</gene>
<reference evidence="2 3" key="1">
    <citation type="submission" date="2017-02" db="EMBL/GenBank/DDBJ databases">
        <authorList>
            <person name="Peterson S.W."/>
        </authorList>
    </citation>
    <scope>NUCLEOTIDE SEQUENCE [LARGE SCALE GENOMIC DNA]</scope>
    <source>
        <strain evidence="2 3">ATCC BAA-909</strain>
    </source>
</reference>
<dbReference type="Proteomes" id="UP000190395">
    <property type="component" value="Unassembled WGS sequence"/>
</dbReference>
<keyword evidence="1" id="KW-0812">Transmembrane</keyword>
<dbReference type="STRING" id="225004.SAMN02745152_00312"/>
<keyword evidence="3" id="KW-1185">Reference proteome</keyword>
<protein>
    <submittedName>
        <fullName evidence="2">Uncharacterized protein</fullName>
    </submittedName>
</protein>
<evidence type="ECO:0000313" key="3">
    <source>
        <dbReference type="Proteomes" id="UP000190395"/>
    </source>
</evidence>
<dbReference type="GeneID" id="303366588"/>
<evidence type="ECO:0000256" key="1">
    <source>
        <dbReference type="SAM" id="Phobius"/>
    </source>
</evidence>
<proteinExistence type="predicted"/>